<dbReference type="Pfam" id="PF16135">
    <property type="entry name" value="TDBD"/>
    <property type="match status" value="1"/>
</dbReference>
<feature type="region of interest" description="Disordered" evidence="7">
    <location>
        <begin position="1130"/>
        <end position="1150"/>
    </location>
</feature>
<keyword evidence="2" id="KW-0479">Metal-binding</keyword>
<dbReference type="InterPro" id="IPR017956">
    <property type="entry name" value="AT_hook_DNA-bd_motif"/>
</dbReference>
<protein>
    <submittedName>
        <fullName evidence="10">Uncharacterized protein LOC116210701</fullName>
    </submittedName>
</protein>
<feature type="compositionally biased region" description="Basic residues" evidence="7">
    <location>
        <begin position="213"/>
        <end position="232"/>
    </location>
</feature>
<keyword evidence="5" id="KW-0539">Nucleus</keyword>
<name>A0A6P8E588_PUNGR</name>
<feature type="region of interest" description="Disordered" evidence="7">
    <location>
        <begin position="401"/>
        <end position="478"/>
    </location>
</feature>
<dbReference type="Pfam" id="PF22970">
    <property type="entry name" value="DUF7028"/>
    <property type="match status" value="1"/>
</dbReference>
<dbReference type="OrthoDB" id="429143at2759"/>
<dbReference type="GO" id="GO:0006357">
    <property type="term" value="P:regulation of transcription by RNA polymerase II"/>
    <property type="evidence" value="ECO:0007669"/>
    <property type="project" value="TreeGrafter"/>
</dbReference>
<evidence type="ECO:0000256" key="5">
    <source>
        <dbReference type="ARBA" id="ARBA00023242"/>
    </source>
</evidence>
<dbReference type="InterPro" id="IPR056511">
    <property type="entry name" value="IDM1_C"/>
</dbReference>
<dbReference type="InterPro" id="IPR054292">
    <property type="entry name" value="DUF7028"/>
</dbReference>
<feature type="compositionally biased region" description="Basic and acidic residues" evidence="7">
    <location>
        <begin position="1"/>
        <end position="20"/>
    </location>
</feature>
<evidence type="ECO:0000313" key="10">
    <source>
        <dbReference type="RefSeq" id="XP_031400551.1"/>
    </source>
</evidence>
<dbReference type="GO" id="GO:0005634">
    <property type="term" value="C:nucleus"/>
    <property type="evidence" value="ECO:0007669"/>
    <property type="project" value="UniProtKB-SubCell"/>
</dbReference>
<feature type="compositionally biased region" description="Basic residues" evidence="7">
    <location>
        <begin position="148"/>
        <end position="165"/>
    </location>
</feature>
<evidence type="ECO:0000313" key="9">
    <source>
        <dbReference type="Proteomes" id="UP000515151"/>
    </source>
</evidence>
<keyword evidence="3 6" id="KW-0863">Zinc-finger</keyword>
<feature type="region of interest" description="Disordered" evidence="7">
    <location>
        <begin position="88"/>
        <end position="108"/>
    </location>
</feature>
<dbReference type="RefSeq" id="XP_031400551.1">
    <property type="nucleotide sequence ID" value="XM_031544691.1"/>
</dbReference>
<dbReference type="Gene3D" id="3.30.40.10">
    <property type="entry name" value="Zinc/RING finger domain, C3HC4 (zinc finger)"/>
    <property type="match status" value="1"/>
</dbReference>
<feature type="domain" description="PHD-type" evidence="8">
    <location>
        <begin position="614"/>
        <end position="659"/>
    </location>
</feature>
<dbReference type="PROSITE" id="PS50016">
    <property type="entry name" value="ZF_PHD_2"/>
    <property type="match status" value="1"/>
</dbReference>
<evidence type="ECO:0000256" key="3">
    <source>
        <dbReference type="ARBA" id="ARBA00022771"/>
    </source>
</evidence>
<feature type="region of interest" description="Disordered" evidence="7">
    <location>
        <begin position="148"/>
        <end position="255"/>
    </location>
</feature>
<evidence type="ECO:0000256" key="1">
    <source>
        <dbReference type="ARBA" id="ARBA00004123"/>
    </source>
</evidence>
<dbReference type="GO" id="GO:0003677">
    <property type="term" value="F:DNA binding"/>
    <property type="evidence" value="ECO:0007669"/>
    <property type="project" value="InterPro"/>
</dbReference>
<comment type="subcellular location">
    <subcellularLocation>
        <location evidence="1">Nucleus</location>
    </subcellularLocation>
</comment>
<dbReference type="InterPro" id="IPR042163">
    <property type="entry name" value="PHF12"/>
</dbReference>
<dbReference type="InterPro" id="IPR013083">
    <property type="entry name" value="Znf_RING/FYVE/PHD"/>
</dbReference>
<dbReference type="SUPFAM" id="SSF57903">
    <property type="entry name" value="FYVE/PHD zinc finger"/>
    <property type="match status" value="1"/>
</dbReference>
<keyword evidence="9" id="KW-1185">Reference proteome</keyword>
<accession>A0A6P8E588</accession>
<reference evidence="9" key="1">
    <citation type="journal article" date="2020" name="Plant Biotechnol. J.">
        <title>The pomegranate (Punica granatum L.) draft genome dissects genetic divergence between soft- and hard-seeded cultivars.</title>
        <authorList>
            <person name="Luo X."/>
            <person name="Li H."/>
            <person name="Wu Z."/>
            <person name="Yao W."/>
            <person name="Zhao P."/>
            <person name="Cao D."/>
            <person name="Yu H."/>
            <person name="Li K."/>
            <person name="Poudel K."/>
            <person name="Zhao D."/>
            <person name="Zhang F."/>
            <person name="Xia X."/>
            <person name="Chen L."/>
            <person name="Wang Q."/>
            <person name="Jing D."/>
            <person name="Cao S."/>
        </authorList>
    </citation>
    <scope>NUCLEOTIDE SEQUENCE [LARGE SCALE GENOMIC DNA]</scope>
    <source>
        <strain evidence="9">cv. Tunisia</strain>
    </source>
</reference>
<organism evidence="9 10">
    <name type="scientific">Punica granatum</name>
    <name type="common">Pomegranate</name>
    <dbReference type="NCBI Taxonomy" id="22663"/>
    <lineage>
        <taxon>Eukaryota</taxon>
        <taxon>Viridiplantae</taxon>
        <taxon>Streptophyta</taxon>
        <taxon>Embryophyta</taxon>
        <taxon>Tracheophyta</taxon>
        <taxon>Spermatophyta</taxon>
        <taxon>Magnoliopsida</taxon>
        <taxon>eudicotyledons</taxon>
        <taxon>Gunneridae</taxon>
        <taxon>Pentapetalae</taxon>
        <taxon>rosids</taxon>
        <taxon>malvids</taxon>
        <taxon>Myrtales</taxon>
        <taxon>Lythraceae</taxon>
        <taxon>Punica</taxon>
    </lineage>
</organism>
<feature type="compositionally biased region" description="Polar residues" evidence="7">
    <location>
        <begin position="1056"/>
        <end position="1078"/>
    </location>
</feature>
<evidence type="ECO:0000256" key="2">
    <source>
        <dbReference type="ARBA" id="ARBA00022723"/>
    </source>
</evidence>
<dbReference type="Proteomes" id="UP000515151">
    <property type="component" value="Chromosome 6"/>
</dbReference>
<feature type="region of interest" description="Disordered" evidence="7">
    <location>
        <begin position="1048"/>
        <end position="1080"/>
    </location>
</feature>
<dbReference type="Pfam" id="PF23209">
    <property type="entry name" value="IDM1_C"/>
    <property type="match status" value="1"/>
</dbReference>
<proteinExistence type="predicted"/>
<dbReference type="GO" id="GO:0008270">
    <property type="term" value="F:zinc ion binding"/>
    <property type="evidence" value="ECO:0007669"/>
    <property type="project" value="UniProtKB-KW"/>
</dbReference>
<feature type="region of interest" description="Disordered" evidence="7">
    <location>
        <begin position="1"/>
        <end position="21"/>
    </location>
</feature>
<dbReference type="PANTHER" id="PTHR46309">
    <property type="entry name" value="PHD FINGER PROTEIN 12"/>
    <property type="match status" value="1"/>
</dbReference>
<evidence type="ECO:0000256" key="4">
    <source>
        <dbReference type="ARBA" id="ARBA00022833"/>
    </source>
</evidence>
<dbReference type="InterPro" id="IPR001965">
    <property type="entry name" value="Znf_PHD"/>
</dbReference>
<sequence length="1361" mass="150918">MREGLRSGKSRERLQKDEGSSGKVLVQKKLFDMVRKVDPCVDVKDAVLESTCTGSVQNVRTEKLDDSGTCGGEGEDVNGCERVEALEYKKKRRREDGDEGSECLGPEKKKVKEEVFDGEVQVGARVLRSRMRSGSTVEEERLEDRVVKVGKKRGRNHKKESKRVKIKEDDESYEPVEKNLKRKRGRPSKASGAAPKRRGRPPLAQGTLGVSRNHLHKKRIAYNLRKSQRILKTKGNLKQGGSTRSSKRGTRVRDEFKSKNPVLCEEVEKSDQEMEASPVRSLVAGNTVSFDEDGATEAGKSEINEDAGLTRASEKQLVRDRIMNLLFHAGWTVDYRPRNRKIYNDAVYVSPDGKTHWSVTLAYRVLKKRYEVGDTRAYKEGFIFSPIPSEELDMLKRVQIKKRNGKKEQKGLKRIGTPDRALAMKKKKKKGEIRSGVSKGRKTLDGRMKRKSLQYERDDSADAHNAPQSSGIRKRRETHKRKRYALLVRRSDNAESDGDGYVLYNGKRTTLAWMIDSGTMIEKAKVSYMNPRKTRAMLQGKIMRDGIDCGCCGEVVTMLEFEAHAGSKLHRPLENIFVENGSSILQYQLDAWNKLESEHKWFHFIDVNGDDPNDDTCGICGDGGNLVCCDGCPSTFHQNCLDIQKFPSGDWYCLYCICKYCGKIGEDTNQMSIEETKRSLLSCYLCEEKYHTSCILADDALKGEPTFCGRKCQEIYSNIEMLLGVNHELENGFSWTLVQRCEVAADISSSEVQRKIECNSKLAVAFSVMDECFLPSSDHRSGVNLIHNILYSCRSNFSRLNFSGFYTVTLEMGDEIVAVASIRIHGNILAEMPYIGTRYMYRRQGMCRRLLTAVDCLLRSLNVAKLVIPAISELTDTWTSVFGFEPLDPSTQRRMRSMNVLVFPGVDMLQKPVLNNGFTGESIVHDEGLITSEGEDHQRVNEAVKVSDSNNIFQEKLDLNIAFEVTDVNDADETEGKPSVLNPAFQLLNVSSNDSSDITSESIDCTNCTNDNISPTQLGEPCDTLESKSGNVGIFDTDCGDWKQAKEIHLHHQSAESDSLPLTSDKSHPQSGGTNSCLGSLPDSVELDGDFTCEVKAGNSPTGIFHGSHSKDSEVLPVDGGHFDRLHDSSTLIGSNGCEPRSQSPNDPDEVLEAKTDETCAQISGRESCNGICPSSTHENRDLLPAGNCEDGHLDCNHSPATSNPDLDLTVSAVMPAMIITHSVRGDSSPLIGSNGFEPTSQSPNDPDEVLEAKTDGTCAQISGHESCNGICPSTTNENRDLLLTGNCEDGHFDCNHSPTTSKPDLDLPVSTVVPVTIITDSVCGEENGMDDASERVIEDVFPAQDHLVCISPLSDLQNLK</sequence>
<dbReference type="SMART" id="SM00249">
    <property type="entry name" value="PHD"/>
    <property type="match status" value="2"/>
</dbReference>
<feature type="compositionally biased region" description="Basic and acidic residues" evidence="7">
    <location>
        <begin position="442"/>
        <end position="462"/>
    </location>
</feature>
<dbReference type="InterPro" id="IPR011011">
    <property type="entry name" value="Znf_FYVE_PHD"/>
</dbReference>
<evidence type="ECO:0000259" key="8">
    <source>
        <dbReference type="PROSITE" id="PS50016"/>
    </source>
</evidence>
<reference evidence="10" key="2">
    <citation type="submission" date="2025-08" db="UniProtKB">
        <authorList>
            <consortium name="RefSeq"/>
        </authorList>
    </citation>
    <scope>IDENTIFICATION</scope>
    <source>
        <tissue evidence="10">Leaf</tissue>
    </source>
</reference>
<dbReference type="SMART" id="SM00384">
    <property type="entry name" value="AT_hook"/>
    <property type="match status" value="3"/>
</dbReference>
<dbReference type="PANTHER" id="PTHR46309:SF1">
    <property type="entry name" value="PHD FINGER PROTEIN 12"/>
    <property type="match status" value="1"/>
</dbReference>
<dbReference type="InterPro" id="IPR019787">
    <property type="entry name" value="Znf_PHD-finger"/>
</dbReference>
<evidence type="ECO:0000256" key="7">
    <source>
        <dbReference type="SAM" id="MobiDB-lite"/>
    </source>
</evidence>
<dbReference type="GeneID" id="116210701"/>
<dbReference type="GO" id="GO:0003714">
    <property type="term" value="F:transcription corepressor activity"/>
    <property type="evidence" value="ECO:0007669"/>
    <property type="project" value="InterPro"/>
</dbReference>
<gene>
    <name evidence="10" type="primary">LOC116210701</name>
</gene>
<dbReference type="Pfam" id="PF00628">
    <property type="entry name" value="PHD"/>
    <property type="match status" value="1"/>
</dbReference>
<dbReference type="InterPro" id="IPR032308">
    <property type="entry name" value="TDBD"/>
</dbReference>
<keyword evidence="4" id="KW-0862">Zinc</keyword>
<dbReference type="FunFam" id="3.30.40.10:FF:000465">
    <property type="entry name" value="Increased DNA methylation 1"/>
    <property type="match status" value="1"/>
</dbReference>
<evidence type="ECO:0000256" key="6">
    <source>
        <dbReference type="PROSITE-ProRule" id="PRU00146"/>
    </source>
</evidence>